<feature type="transmembrane region" description="Helical" evidence="1">
    <location>
        <begin position="197"/>
        <end position="218"/>
    </location>
</feature>
<feature type="transmembrane region" description="Helical" evidence="1">
    <location>
        <begin position="87"/>
        <end position="107"/>
    </location>
</feature>
<proteinExistence type="predicted"/>
<keyword evidence="1" id="KW-0812">Transmembrane</keyword>
<evidence type="ECO:0000313" key="2">
    <source>
        <dbReference type="EMBL" id="EHJ56805.1"/>
    </source>
</evidence>
<keyword evidence="1" id="KW-1133">Transmembrane helix</keyword>
<dbReference type="AlphaFoldDB" id="G5KGD2"/>
<dbReference type="STRING" id="764291.STRUR_0027"/>
<evidence type="ECO:0000256" key="1">
    <source>
        <dbReference type="SAM" id="Phobius"/>
    </source>
</evidence>
<dbReference type="Proteomes" id="UP000005388">
    <property type="component" value="Unassembled WGS sequence"/>
</dbReference>
<evidence type="ECO:0000313" key="3">
    <source>
        <dbReference type="Proteomes" id="UP000005388"/>
    </source>
</evidence>
<name>G5KGD2_9STRE</name>
<dbReference type="PANTHER" id="PTHR37314:SF4">
    <property type="entry name" value="UPF0700 TRANSMEMBRANE PROTEIN YOAK"/>
    <property type="match status" value="1"/>
</dbReference>
<dbReference type="EMBL" id="AEUZ02000001">
    <property type="protein sequence ID" value="EHJ56805.1"/>
    <property type="molecule type" value="Genomic_DNA"/>
</dbReference>
<comment type="caution">
    <text evidence="2">The sequence shown here is derived from an EMBL/GenBank/DDBJ whole genome shotgun (WGS) entry which is preliminary data.</text>
</comment>
<dbReference type="PANTHER" id="PTHR37314">
    <property type="entry name" value="SLR0142 PROTEIN"/>
    <property type="match status" value="1"/>
</dbReference>
<dbReference type="InterPro" id="IPR010699">
    <property type="entry name" value="DUF1275"/>
</dbReference>
<keyword evidence="1" id="KW-0472">Membrane</keyword>
<accession>G5KGD2</accession>
<gene>
    <name evidence="2" type="ORF">STRUR_0027</name>
</gene>
<sequence length="230" mass="26067">MQLNQRVMPQDGRPMALLLGFIGGFIDVYSEMQFHTLVATQTGNIILMVTNLGQDDFHFLITKLFSVAFFSIGFLIGIMIKERAITAYWRLYALLPLLLSTIAIPFISKVDHNIWVALLALGTGILMLTFSGSRIESEPYTILMTSGNYRKMLQFWYEYIVSRQKTEKQKRRAINYSLVVGAFVVGALVAAELFKFVGYKAILGVTVTLLIIMVHYGIEIVKKDLKMHNI</sequence>
<dbReference type="Pfam" id="PF06912">
    <property type="entry name" value="DUF1275"/>
    <property type="match status" value="1"/>
</dbReference>
<feature type="transmembrane region" description="Helical" evidence="1">
    <location>
        <begin position="12"/>
        <end position="30"/>
    </location>
</feature>
<feature type="transmembrane region" description="Helical" evidence="1">
    <location>
        <begin position="173"/>
        <end position="191"/>
    </location>
</feature>
<reference evidence="2 3" key="1">
    <citation type="journal article" date="2014" name="Int. J. Syst. Evol. Microbiol.">
        <title>Phylogenomics and the dynamic genome evolution of the genus Streptococcus.</title>
        <authorList>
            <consortium name="The Broad Institute Genome Sequencing Platform"/>
            <person name="Richards V.P."/>
            <person name="Palmer S.R."/>
            <person name="Pavinski Bitar P.D."/>
            <person name="Qin X."/>
            <person name="Weinstock G.M."/>
            <person name="Highlander S.K."/>
            <person name="Town C.D."/>
            <person name="Burne R.A."/>
            <person name="Stanhope M.J."/>
        </authorList>
    </citation>
    <scope>NUCLEOTIDE SEQUENCE [LARGE SCALE GENOMIC DNA]</scope>
    <source>
        <strain evidence="2 3">2285-97</strain>
    </source>
</reference>
<organism evidence="2 3">
    <name type="scientific">Streptococcus urinalis 2285-97</name>
    <dbReference type="NCBI Taxonomy" id="764291"/>
    <lineage>
        <taxon>Bacteria</taxon>
        <taxon>Bacillati</taxon>
        <taxon>Bacillota</taxon>
        <taxon>Bacilli</taxon>
        <taxon>Lactobacillales</taxon>
        <taxon>Streptococcaceae</taxon>
        <taxon>Streptococcus</taxon>
    </lineage>
</organism>
<dbReference type="eggNOG" id="COG3619">
    <property type="taxonomic scope" value="Bacteria"/>
</dbReference>
<dbReference type="RefSeq" id="WP_006739548.1">
    <property type="nucleotide sequence ID" value="NZ_AEUZ02000001.1"/>
</dbReference>
<feature type="transmembrane region" description="Helical" evidence="1">
    <location>
        <begin position="57"/>
        <end position="80"/>
    </location>
</feature>
<keyword evidence="3" id="KW-1185">Reference proteome</keyword>
<protein>
    <submittedName>
        <fullName evidence="2">Membrane protein</fullName>
    </submittedName>
</protein>
<feature type="transmembrane region" description="Helical" evidence="1">
    <location>
        <begin position="113"/>
        <end position="130"/>
    </location>
</feature>